<dbReference type="InterPro" id="IPR039039">
    <property type="entry name" value="RAI1-like_fam"/>
</dbReference>
<evidence type="ECO:0000313" key="5">
    <source>
        <dbReference type="Proteomes" id="UP001163046"/>
    </source>
</evidence>
<dbReference type="GO" id="GO:0000166">
    <property type="term" value="F:nucleotide binding"/>
    <property type="evidence" value="ECO:0007669"/>
    <property type="project" value="UniProtKB-KW"/>
</dbReference>
<dbReference type="GO" id="GO:0046872">
    <property type="term" value="F:metal ion binding"/>
    <property type="evidence" value="ECO:0007669"/>
    <property type="project" value="UniProtKB-KW"/>
</dbReference>
<dbReference type="GO" id="GO:0005829">
    <property type="term" value="C:cytosol"/>
    <property type="evidence" value="ECO:0007669"/>
    <property type="project" value="TreeGrafter"/>
</dbReference>
<dbReference type="GO" id="GO:0003723">
    <property type="term" value="F:RNA binding"/>
    <property type="evidence" value="ECO:0007669"/>
    <property type="project" value="UniProtKB-KW"/>
</dbReference>
<comment type="cofactor">
    <cofactor evidence="2">
        <name>a divalent metal cation</name>
        <dbReference type="ChEBI" id="CHEBI:60240"/>
    </cofactor>
</comment>
<dbReference type="GO" id="GO:0005634">
    <property type="term" value="C:nucleus"/>
    <property type="evidence" value="ECO:0007669"/>
    <property type="project" value="UniProtKB-SubCell"/>
</dbReference>
<dbReference type="OrthoDB" id="5987680at2759"/>
<keyword evidence="2" id="KW-0540">Nuclease</keyword>
<keyword evidence="2" id="KW-0694">RNA-binding</keyword>
<dbReference type="Pfam" id="PF08652">
    <property type="entry name" value="RAI1"/>
    <property type="match status" value="1"/>
</dbReference>
<dbReference type="GO" id="GO:0004519">
    <property type="term" value="F:endonuclease activity"/>
    <property type="evidence" value="ECO:0007669"/>
    <property type="project" value="UniProtKB-KW"/>
</dbReference>
<dbReference type="GO" id="GO:0034353">
    <property type="term" value="F:mRNA 5'-diphosphatase activity"/>
    <property type="evidence" value="ECO:0007669"/>
    <property type="project" value="TreeGrafter"/>
</dbReference>
<keyword evidence="2" id="KW-0547">Nucleotide-binding</keyword>
<accession>A0A9X0D286</accession>
<comment type="similarity">
    <text evidence="1 2">Belongs to the DXO/Dom3Z family.</text>
</comment>
<dbReference type="EC" id="3.6.1.-" evidence="2"/>
<dbReference type="PANTHER" id="PTHR12395">
    <property type="entry name" value="DOM-3 RELATED"/>
    <property type="match status" value="1"/>
</dbReference>
<name>A0A9X0D286_9CNID</name>
<keyword evidence="5" id="KW-1185">Reference proteome</keyword>
<comment type="caution">
    <text evidence="4">The sequence shown here is derived from an EMBL/GenBank/DDBJ whole genome shotgun (WGS) entry which is preliminary data.</text>
</comment>
<protein>
    <recommendedName>
        <fullName evidence="2">Decapping nuclease</fullName>
        <ecNumber evidence="2">3.6.1.-</ecNumber>
    </recommendedName>
</protein>
<keyword evidence="4" id="KW-0255">Endonuclease</keyword>
<sequence length="116" mass="13381">MPDPDEHQNPVLDYVELKVTTEENFQNVKTLVPWWCQSIVSGTPLIVCGIRDKDGHVKKIEQVRTDDIPDRVGRGNLDKERYLLFLNDVLTWMKDVVRKEDVVAEFQYAPGSSVPR</sequence>
<evidence type="ECO:0000313" key="4">
    <source>
        <dbReference type="EMBL" id="KAJ7382154.1"/>
    </source>
</evidence>
<comment type="subcellular location">
    <subcellularLocation>
        <location evidence="2">Nucleus</location>
    </subcellularLocation>
</comment>
<dbReference type="GO" id="GO:0000956">
    <property type="term" value="P:nuclear-transcribed mRNA catabolic process"/>
    <property type="evidence" value="ECO:0007669"/>
    <property type="project" value="TreeGrafter"/>
</dbReference>
<feature type="domain" description="RAI1-like" evidence="3">
    <location>
        <begin position="9"/>
        <end position="110"/>
    </location>
</feature>
<dbReference type="PANTHER" id="PTHR12395:SF9">
    <property type="entry name" value="DECAPPING AND EXORIBONUCLEASE PROTEIN"/>
    <property type="match status" value="1"/>
</dbReference>
<evidence type="ECO:0000256" key="1">
    <source>
        <dbReference type="ARBA" id="ARBA00006562"/>
    </source>
</evidence>
<evidence type="ECO:0000259" key="3">
    <source>
        <dbReference type="Pfam" id="PF08652"/>
    </source>
</evidence>
<organism evidence="4 5">
    <name type="scientific">Desmophyllum pertusum</name>
    <dbReference type="NCBI Taxonomy" id="174260"/>
    <lineage>
        <taxon>Eukaryota</taxon>
        <taxon>Metazoa</taxon>
        <taxon>Cnidaria</taxon>
        <taxon>Anthozoa</taxon>
        <taxon>Hexacorallia</taxon>
        <taxon>Scleractinia</taxon>
        <taxon>Caryophylliina</taxon>
        <taxon>Caryophylliidae</taxon>
        <taxon>Desmophyllum</taxon>
    </lineage>
</organism>
<dbReference type="EMBL" id="MU825936">
    <property type="protein sequence ID" value="KAJ7382154.1"/>
    <property type="molecule type" value="Genomic_DNA"/>
</dbReference>
<gene>
    <name evidence="4" type="primary">RAI1_2</name>
    <name evidence="4" type="ORF">OS493_036704</name>
</gene>
<proteinExistence type="inferred from homology"/>
<keyword evidence="2" id="KW-0539">Nucleus</keyword>
<keyword evidence="2" id="KW-0378">Hydrolase</keyword>
<keyword evidence="2" id="KW-0479">Metal-binding</keyword>
<comment type="function">
    <text evidence="2">Decapping enzyme for NAD-capped RNAs: specifically hydrolyzes the nicotinamide adenine dinucleotide (NAD) cap from a subset of RNAs by removing the entire NAD moiety from the 5'-end of an NAD-capped RNA.</text>
</comment>
<evidence type="ECO:0000256" key="2">
    <source>
        <dbReference type="RuleBase" id="RU367113"/>
    </source>
</evidence>
<dbReference type="AlphaFoldDB" id="A0A9X0D286"/>
<dbReference type="Proteomes" id="UP001163046">
    <property type="component" value="Unassembled WGS sequence"/>
</dbReference>
<dbReference type="GO" id="GO:0110155">
    <property type="term" value="P:NAD-cap decapping"/>
    <property type="evidence" value="ECO:0007669"/>
    <property type="project" value="TreeGrafter"/>
</dbReference>
<dbReference type="InterPro" id="IPR013961">
    <property type="entry name" value="RAI1"/>
</dbReference>
<reference evidence="4" key="1">
    <citation type="submission" date="2023-01" db="EMBL/GenBank/DDBJ databases">
        <title>Genome assembly of the deep-sea coral Lophelia pertusa.</title>
        <authorList>
            <person name="Herrera S."/>
            <person name="Cordes E."/>
        </authorList>
    </citation>
    <scope>NUCLEOTIDE SEQUENCE</scope>
    <source>
        <strain evidence="4">USNM1676648</strain>
        <tissue evidence="4">Polyp</tissue>
    </source>
</reference>